<gene>
    <name evidence="2" type="ORF">SAMN05421677_10741</name>
</gene>
<keyword evidence="1" id="KW-0812">Transmembrane</keyword>
<feature type="transmembrane region" description="Helical" evidence="1">
    <location>
        <begin position="33"/>
        <end position="54"/>
    </location>
</feature>
<accession>A0A1H0LKA0</accession>
<keyword evidence="3" id="KW-1185">Reference proteome</keyword>
<reference evidence="3" key="1">
    <citation type="submission" date="2016-10" db="EMBL/GenBank/DDBJ databases">
        <authorList>
            <person name="Varghese N."/>
            <person name="Submissions S."/>
        </authorList>
    </citation>
    <scope>NUCLEOTIDE SEQUENCE [LARGE SCALE GENOMIC DNA]</scope>
    <source>
        <strain evidence="3">CGMCC 1.3703</strain>
    </source>
</reference>
<protein>
    <submittedName>
        <fullName evidence="2">Uncharacterized protein</fullName>
    </submittedName>
</protein>
<dbReference type="STRING" id="240303.SAMN05421677_10741"/>
<keyword evidence="1" id="KW-0472">Membrane</keyword>
<dbReference type="AlphaFoldDB" id="A0A1H0LKA0"/>
<evidence type="ECO:0000256" key="1">
    <source>
        <dbReference type="SAM" id="Phobius"/>
    </source>
</evidence>
<proteinExistence type="predicted"/>
<evidence type="ECO:0000313" key="2">
    <source>
        <dbReference type="EMBL" id="SDO68340.1"/>
    </source>
</evidence>
<dbReference type="EMBL" id="FNIZ01000007">
    <property type="protein sequence ID" value="SDO68340.1"/>
    <property type="molecule type" value="Genomic_DNA"/>
</dbReference>
<name>A0A1H0LKA0_HALAD</name>
<evidence type="ECO:0000313" key="3">
    <source>
        <dbReference type="Proteomes" id="UP000198860"/>
    </source>
</evidence>
<organism evidence="2 3">
    <name type="scientific">Halobacillus aidingensis</name>
    <dbReference type="NCBI Taxonomy" id="240303"/>
    <lineage>
        <taxon>Bacteria</taxon>
        <taxon>Bacillati</taxon>
        <taxon>Bacillota</taxon>
        <taxon>Bacilli</taxon>
        <taxon>Bacillales</taxon>
        <taxon>Bacillaceae</taxon>
        <taxon>Halobacillus</taxon>
    </lineage>
</organism>
<keyword evidence="1" id="KW-1133">Transmembrane helix</keyword>
<dbReference type="Proteomes" id="UP000198860">
    <property type="component" value="Unassembled WGS sequence"/>
</dbReference>
<sequence length="55" mass="6380">MSALFLLVGILGLIVYVYFTRKSFFSDERNVKLWIMLFVFLPLLVMGLCISLSFN</sequence>